<name>A0ACC2IH20_9PLEO</name>
<reference evidence="1" key="1">
    <citation type="submission" date="2022-11" db="EMBL/GenBank/DDBJ databases">
        <title>Genome Sequence of Boeremia exigua.</title>
        <authorList>
            <person name="Buettner E."/>
        </authorList>
    </citation>
    <scope>NUCLEOTIDE SEQUENCE</scope>
    <source>
        <strain evidence="1">CU02</strain>
    </source>
</reference>
<keyword evidence="2" id="KW-1185">Reference proteome</keyword>
<evidence type="ECO:0000313" key="2">
    <source>
        <dbReference type="Proteomes" id="UP001153331"/>
    </source>
</evidence>
<accession>A0ACC2IH20</accession>
<dbReference type="Proteomes" id="UP001153331">
    <property type="component" value="Unassembled WGS sequence"/>
</dbReference>
<proteinExistence type="predicted"/>
<organism evidence="1 2">
    <name type="scientific">Boeremia exigua</name>
    <dbReference type="NCBI Taxonomy" id="749465"/>
    <lineage>
        <taxon>Eukaryota</taxon>
        <taxon>Fungi</taxon>
        <taxon>Dikarya</taxon>
        <taxon>Ascomycota</taxon>
        <taxon>Pezizomycotina</taxon>
        <taxon>Dothideomycetes</taxon>
        <taxon>Pleosporomycetidae</taxon>
        <taxon>Pleosporales</taxon>
        <taxon>Pleosporineae</taxon>
        <taxon>Didymellaceae</taxon>
        <taxon>Boeremia</taxon>
    </lineage>
</organism>
<protein>
    <submittedName>
        <fullName evidence="1">Uncharacterized protein</fullName>
    </submittedName>
</protein>
<dbReference type="EMBL" id="JAPHNI010000192">
    <property type="protein sequence ID" value="KAJ8114470.1"/>
    <property type="molecule type" value="Genomic_DNA"/>
</dbReference>
<evidence type="ECO:0000313" key="1">
    <source>
        <dbReference type="EMBL" id="KAJ8114470.1"/>
    </source>
</evidence>
<comment type="caution">
    <text evidence="1">The sequence shown here is derived from an EMBL/GenBank/DDBJ whole genome shotgun (WGS) entry which is preliminary data.</text>
</comment>
<gene>
    <name evidence="1" type="ORF">OPT61_g3657</name>
</gene>
<sequence length="573" mass="64073">MLPNMRRISGMFSAPKTSFQILSDLHLDHESQYLTFHIPVSAPFLILAGNIGRLADYDAYLSFLIRRCNLHEKVFLVLGSLEFHGLGWMDGLQLAHKMEKEPATKGRLEVLYETRSEVPGTNVVLLGATLWSRIPDADVAAVMKKMPEFDETKGIQGGWTVQKHNSEHKRDLRWLKQEVAKAMKGPAGPDGKPVSGFAAGSEAKQVIVVTAFAPDLREALDPWQIDAPWSSAYGTDLLNASEWAGVKTWICGTTGRTCEFKKNNITVIGQRCLESRPNSNQGSKLKPKVKSQHQAKAQESTQCQSRDQAKTQESTLNVNSQDQVVKSQFSVKVEIKPRLKSVKSQRSASRVKIKSKLNSELNMKGQDHANAQECQESTLSVKSQIKPTLKSQIPSSKMKIKPRLKSQDHELKRQDHELKTQHQGRESRLQREAQASRLERQSSASRPRIKARASNLDLESQDLHLRLKRQDQAKARSSSLTSKVKKRRLKTQPQSPKLNLKAQARPQESRLNGGSTLNLRAQSSKLNLKAQPQSSKLNLDLKAQARPQSSSSTSKLKLDLKAQTQSSRVETQA</sequence>